<evidence type="ECO:0000256" key="1">
    <source>
        <dbReference type="SAM" id="MobiDB-lite"/>
    </source>
</evidence>
<reference evidence="2" key="1">
    <citation type="submission" date="2011-11" db="EMBL/GenBank/DDBJ databases">
        <title>The Genome Sequence of Fusarium oxysporum Cotton.</title>
        <authorList>
            <consortium name="The Broad Institute Genome Sequencing Platform"/>
            <person name="Ma L.-J."/>
            <person name="Gale L.R."/>
            <person name="Schwartz D.C."/>
            <person name="Zhou S."/>
            <person name="Corby-Kistler H."/>
            <person name="Young S.K."/>
            <person name="Zeng Q."/>
            <person name="Gargeya S."/>
            <person name="Fitzgerald M."/>
            <person name="Haas B."/>
            <person name="Abouelleil A."/>
            <person name="Alvarado L."/>
            <person name="Arachchi H.M."/>
            <person name="Berlin A."/>
            <person name="Brown A."/>
            <person name="Chapman S.B."/>
            <person name="Chen Z."/>
            <person name="Dunbar C."/>
            <person name="Freedman E."/>
            <person name="Gearin G."/>
            <person name="Goldberg J."/>
            <person name="Griggs A."/>
            <person name="Gujja S."/>
            <person name="Heiman D."/>
            <person name="Howarth C."/>
            <person name="Larson L."/>
            <person name="Lui A."/>
            <person name="MacDonald P.J.P."/>
            <person name="Montmayeur A."/>
            <person name="Murphy C."/>
            <person name="Neiman D."/>
            <person name="Pearson M."/>
            <person name="Priest M."/>
            <person name="Roberts A."/>
            <person name="Saif S."/>
            <person name="Shea T."/>
            <person name="Shenoy N."/>
            <person name="Sisk P."/>
            <person name="Stolte C."/>
            <person name="Sykes S."/>
            <person name="Wortman J."/>
            <person name="Nusbaum C."/>
            <person name="Birren B."/>
        </authorList>
    </citation>
    <scope>NUCLEOTIDE SEQUENCE [LARGE SCALE GENOMIC DNA]</scope>
    <source>
        <strain evidence="2">25433</strain>
    </source>
</reference>
<reference evidence="2" key="2">
    <citation type="submission" date="2012-05" db="EMBL/GenBank/DDBJ databases">
        <title>The Genome Annotation of Fusarium oxysporum Cotton.</title>
        <authorList>
            <consortium name="The Broad Institute Genomics Platform"/>
            <person name="Ma L.-J."/>
            <person name="Corby-Kistler H."/>
            <person name="Broz K."/>
            <person name="Gale L.R."/>
            <person name="Jonkers W."/>
            <person name="O'Donnell K."/>
            <person name="Ploetz R."/>
            <person name="Steinberg C."/>
            <person name="Schwartz D.C."/>
            <person name="VanEtten H."/>
            <person name="Zhou S."/>
            <person name="Young S.K."/>
            <person name="Zeng Q."/>
            <person name="Gargeya S."/>
            <person name="Fitzgerald M."/>
            <person name="Abouelleil A."/>
            <person name="Alvarado L."/>
            <person name="Chapman S.B."/>
            <person name="Gainer-Dewar J."/>
            <person name="Goldberg J."/>
            <person name="Griggs A."/>
            <person name="Gujja S."/>
            <person name="Hansen M."/>
            <person name="Howarth C."/>
            <person name="Imamovic A."/>
            <person name="Ireland A."/>
            <person name="Larimer J."/>
            <person name="McCowan C."/>
            <person name="Murphy C."/>
            <person name="Pearson M."/>
            <person name="Poon T.W."/>
            <person name="Priest M."/>
            <person name="Roberts A."/>
            <person name="Saif S."/>
            <person name="Shea T."/>
            <person name="Sykes S."/>
            <person name="Wortman J."/>
            <person name="Nusbaum C."/>
            <person name="Birren B."/>
        </authorList>
    </citation>
    <scope>NUCLEOTIDE SEQUENCE</scope>
    <source>
        <strain evidence="2">25433</strain>
    </source>
</reference>
<feature type="region of interest" description="Disordered" evidence="1">
    <location>
        <begin position="24"/>
        <end position="54"/>
    </location>
</feature>
<dbReference type="EMBL" id="JH658165">
    <property type="protein sequence ID" value="EXM13226.1"/>
    <property type="molecule type" value="Genomic_DNA"/>
</dbReference>
<gene>
    <name evidence="2" type="ORF">FOTG_18321</name>
</gene>
<sequence length="54" mass="6196">MSLKDEWVFLTLVKGGRWDMGQAVTTDDMAATNKEERSDEADKRSDEERITKGF</sequence>
<feature type="compositionally biased region" description="Basic and acidic residues" evidence="1">
    <location>
        <begin position="33"/>
        <end position="54"/>
    </location>
</feature>
<organism evidence="2">
    <name type="scientific">Fusarium oxysporum f. sp. vasinfectum 25433</name>
    <dbReference type="NCBI Taxonomy" id="1089449"/>
    <lineage>
        <taxon>Eukaryota</taxon>
        <taxon>Fungi</taxon>
        <taxon>Dikarya</taxon>
        <taxon>Ascomycota</taxon>
        <taxon>Pezizomycotina</taxon>
        <taxon>Sordariomycetes</taxon>
        <taxon>Hypocreomycetidae</taxon>
        <taxon>Hypocreales</taxon>
        <taxon>Nectriaceae</taxon>
        <taxon>Fusarium</taxon>
        <taxon>Fusarium oxysporum species complex</taxon>
    </lineage>
</organism>
<proteinExistence type="predicted"/>
<name>X0KX14_FUSOX</name>
<protein>
    <submittedName>
        <fullName evidence="2">Uncharacterized protein</fullName>
    </submittedName>
</protein>
<dbReference type="HOGENOM" id="CLU_3050381_0_0_1"/>
<evidence type="ECO:0000313" key="2">
    <source>
        <dbReference type="EMBL" id="EXM13226.1"/>
    </source>
</evidence>
<dbReference type="AlphaFoldDB" id="X0KX14"/>
<dbReference type="Proteomes" id="UP000030701">
    <property type="component" value="Unassembled WGS sequence"/>
</dbReference>
<accession>X0KX14</accession>